<dbReference type="AlphaFoldDB" id="A0A7R8XFP1"/>
<dbReference type="InterPro" id="IPR003609">
    <property type="entry name" value="Pan_app"/>
</dbReference>
<name>A0A7R8XFP1_9CRUS</name>
<sequence length="236" mass="25833">MAVETFDGWDGEYPAPGGGMVVFTCPSNFPSKFTDGISEHAGDCSCRMSGEDKKERRLARKNRIMRMTGYPLTLTGFSCLLWIASALEPVVYWAVHPGERYANASQEVSAAHIVGCTNECKMENPSQPCLAFNYRESDGTCQLLYGGSSQLVLAEGFQAFVQFLCLTDYPKMKNAKESFEDWKGEYPAPQGAKVVFTCQKGFVDGPSEHTASCSCNTPDVWCTTFALGEGDVLCPT</sequence>
<feature type="domain" description="Apple" evidence="1">
    <location>
        <begin position="96"/>
        <end position="149"/>
    </location>
</feature>
<reference evidence="2" key="1">
    <citation type="submission" date="2020-11" db="EMBL/GenBank/DDBJ databases">
        <authorList>
            <person name="Tran Van P."/>
        </authorList>
    </citation>
    <scope>NUCLEOTIDE SEQUENCE</scope>
</reference>
<gene>
    <name evidence="2" type="ORF">DSTB1V02_LOCUS8745</name>
</gene>
<dbReference type="EMBL" id="LR901589">
    <property type="protein sequence ID" value="CAD7248942.1"/>
    <property type="molecule type" value="Genomic_DNA"/>
</dbReference>
<dbReference type="Pfam" id="PF00024">
    <property type="entry name" value="PAN_1"/>
    <property type="match status" value="1"/>
</dbReference>
<protein>
    <recommendedName>
        <fullName evidence="1">Apple domain-containing protein</fullName>
    </recommendedName>
</protein>
<dbReference type="Proteomes" id="UP000677054">
    <property type="component" value="Unassembled WGS sequence"/>
</dbReference>
<evidence type="ECO:0000259" key="1">
    <source>
        <dbReference type="Pfam" id="PF00024"/>
    </source>
</evidence>
<keyword evidence="3" id="KW-1185">Reference proteome</keyword>
<accession>A0A7R8XFP1</accession>
<evidence type="ECO:0000313" key="3">
    <source>
        <dbReference type="Proteomes" id="UP000677054"/>
    </source>
</evidence>
<dbReference type="EMBL" id="CAJPEV010002072">
    <property type="protein sequence ID" value="CAG0895534.1"/>
    <property type="molecule type" value="Genomic_DNA"/>
</dbReference>
<proteinExistence type="predicted"/>
<evidence type="ECO:0000313" key="2">
    <source>
        <dbReference type="EMBL" id="CAD7248942.1"/>
    </source>
</evidence>
<organism evidence="2">
    <name type="scientific">Darwinula stevensoni</name>
    <dbReference type="NCBI Taxonomy" id="69355"/>
    <lineage>
        <taxon>Eukaryota</taxon>
        <taxon>Metazoa</taxon>
        <taxon>Ecdysozoa</taxon>
        <taxon>Arthropoda</taxon>
        <taxon>Crustacea</taxon>
        <taxon>Oligostraca</taxon>
        <taxon>Ostracoda</taxon>
        <taxon>Podocopa</taxon>
        <taxon>Podocopida</taxon>
        <taxon>Darwinulocopina</taxon>
        <taxon>Darwinuloidea</taxon>
        <taxon>Darwinulidae</taxon>
        <taxon>Darwinula</taxon>
    </lineage>
</organism>